<keyword evidence="2" id="KW-1185">Reference proteome</keyword>
<name>A0A1V9XYL0_9ACAR</name>
<dbReference type="Proteomes" id="UP000192247">
    <property type="component" value="Unassembled WGS sequence"/>
</dbReference>
<feature type="non-terminal residue" evidence="1">
    <location>
        <position position="170"/>
    </location>
</feature>
<gene>
    <name evidence="1" type="ORF">BIW11_00285</name>
</gene>
<protein>
    <submittedName>
        <fullName evidence="1">Metal transporter CNNM2-like</fullName>
    </submittedName>
</protein>
<proteinExistence type="predicted"/>
<reference evidence="1 2" key="1">
    <citation type="journal article" date="2017" name="Gigascience">
        <title>Draft genome of the honey bee ectoparasitic mite, Tropilaelaps mercedesae, is shaped by the parasitic life history.</title>
        <authorList>
            <person name="Dong X."/>
            <person name="Armstrong S.D."/>
            <person name="Xia D."/>
            <person name="Makepeace B.L."/>
            <person name="Darby A.C."/>
            <person name="Kadowaki T."/>
        </authorList>
    </citation>
    <scope>NUCLEOTIDE SEQUENCE [LARGE SCALE GENOMIC DNA]</scope>
    <source>
        <strain evidence="1">Wuxi-XJTLU</strain>
    </source>
</reference>
<sequence length="170" mass="18543">MIDTQIQGELSTQSKAGKPIRRGSSLYVCIGKESAKNGTFQHLGMDFKFKYIDGETGIAPEVNGLRVFGSSRISMDDDTGMIELPADTLVKIQIFGSSFSNTTVLAFTDVAANRGVSCADMALFQIVNFNSPTVHLERNMVTLQTQFPASPPKTQLYLCVKYTTDNGEVT</sequence>
<accession>A0A1V9XYL0</accession>
<dbReference type="InParanoid" id="A0A1V9XYL0"/>
<organism evidence="1 2">
    <name type="scientific">Tropilaelaps mercedesae</name>
    <dbReference type="NCBI Taxonomy" id="418985"/>
    <lineage>
        <taxon>Eukaryota</taxon>
        <taxon>Metazoa</taxon>
        <taxon>Ecdysozoa</taxon>
        <taxon>Arthropoda</taxon>
        <taxon>Chelicerata</taxon>
        <taxon>Arachnida</taxon>
        <taxon>Acari</taxon>
        <taxon>Parasitiformes</taxon>
        <taxon>Mesostigmata</taxon>
        <taxon>Gamasina</taxon>
        <taxon>Dermanyssoidea</taxon>
        <taxon>Laelapidae</taxon>
        <taxon>Tropilaelaps</taxon>
    </lineage>
</organism>
<evidence type="ECO:0000313" key="1">
    <source>
        <dbReference type="EMBL" id="OQR78559.1"/>
    </source>
</evidence>
<dbReference type="EMBL" id="MNPL01002086">
    <property type="protein sequence ID" value="OQR78559.1"/>
    <property type="molecule type" value="Genomic_DNA"/>
</dbReference>
<evidence type="ECO:0000313" key="2">
    <source>
        <dbReference type="Proteomes" id="UP000192247"/>
    </source>
</evidence>
<dbReference type="AlphaFoldDB" id="A0A1V9XYL0"/>
<comment type="caution">
    <text evidence="1">The sequence shown here is derived from an EMBL/GenBank/DDBJ whole genome shotgun (WGS) entry which is preliminary data.</text>
</comment>